<keyword evidence="2" id="KW-1185">Reference proteome</keyword>
<name>A0ABQ9XB57_9EUKA</name>
<comment type="caution">
    <text evidence="1">The sequence shown here is derived from an EMBL/GenBank/DDBJ whole genome shotgun (WGS) entry which is preliminary data.</text>
</comment>
<evidence type="ECO:0000313" key="1">
    <source>
        <dbReference type="EMBL" id="KAK2948614.1"/>
    </source>
</evidence>
<gene>
    <name evidence="1" type="ORF">BLNAU_16433</name>
</gene>
<proteinExistence type="predicted"/>
<sequence>MTAFVIHLNTSHENTCSECSHFLNWSGEVPETPHGQAVLFRSLVATVNLHPALDASLEAKTVKLLEYLSRQNQSTADAFLDSLGQTTHESLMNFIQSIVVLISSPSQDIAAASVEMFHSLIKECSLRVNLALVKADMIPQLVRTLNPQSLSFAIAEDIHINLLKTIRESIWLATPNGLTNLKIEDDNKQQAVHETVLKQVLTPSEQYICHLCMNRYSIIDGEQSAEFINFLAQLLRIPPYYPPTMDFVLNMPVVLTITSCLTYIEDDESIWNFLYHMNGIQWERNEKGGQVRQLGKIVNRMMRLEGIEDVMEEKLQNNRKQESGFHIVLISMEWSNLQGLNLPPLS</sequence>
<organism evidence="1 2">
    <name type="scientific">Blattamonas nauphoetae</name>
    <dbReference type="NCBI Taxonomy" id="2049346"/>
    <lineage>
        <taxon>Eukaryota</taxon>
        <taxon>Metamonada</taxon>
        <taxon>Preaxostyla</taxon>
        <taxon>Oxymonadida</taxon>
        <taxon>Blattamonas</taxon>
    </lineage>
</organism>
<accession>A0ABQ9XB57</accession>
<dbReference type="Proteomes" id="UP001281761">
    <property type="component" value="Unassembled WGS sequence"/>
</dbReference>
<evidence type="ECO:0000313" key="2">
    <source>
        <dbReference type="Proteomes" id="UP001281761"/>
    </source>
</evidence>
<dbReference type="EMBL" id="JARBJD010000172">
    <property type="protein sequence ID" value="KAK2948614.1"/>
    <property type="molecule type" value="Genomic_DNA"/>
</dbReference>
<protein>
    <submittedName>
        <fullName evidence="1">Uncharacterized protein</fullName>
    </submittedName>
</protein>
<reference evidence="1 2" key="1">
    <citation type="journal article" date="2022" name="bioRxiv">
        <title>Genomics of Preaxostyla Flagellates Illuminates Evolutionary Transitions and the Path Towards Mitochondrial Loss.</title>
        <authorList>
            <person name="Novak L.V.F."/>
            <person name="Treitli S.C."/>
            <person name="Pyrih J."/>
            <person name="Halakuc P."/>
            <person name="Pipaliya S.V."/>
            <person name="Vacek V."/>
            <person name="Brzon O."/>
            <person name="Soukal P."/>
            <person name="Eme L."/>
            <person name="Dacks J.B."/>
            <person name="Karnkowska A."/>
            <person name="Elias M."/>
            <person name="Hampl V."/>
        </authorList>
    </citation>
    <scope>NUCLEOTIDE SEQUENCE [LARGE SCALE GENOMIC DNA]</scope>
    <source>
        <strain evidence="1">NAU3</strain>
        <tissue evidence="1">Gut</tissue>
    </source>
</reference>